<accession>A0A4R7J200</accession>
<feature type="coiled-coil region" evidence="3">
    <location>
        <begin position="740"/>
        <end position="774"/>
    </location>
</feature>
<gene>
    <name evidence="7" type="ORF">CLV29_2507</name>
</gene>
<keyword evidence="8" id="KW-1185">Reference proteome</keyword>
<dbReference type="InterPro" id="IPR013783">
    <property type="entry name" value="Ig-like_fold"/>
</dbReference>
<evidence type="ECO:0000256" key="1">
    <source>
        <dbReference type="ARBA" id="ARBA00023295"/>
    </source>
</evidence>
<keyword evidence="2" id="KW-0119">Carbohydrate metabolism</keyword>
<dbReference type="GO" id="GO:0000272">
    <property type="term" value="P:polysaccharide catabolic process"/>
    <property type="evidence" value="ECO:0007669"/>
    <property type="project" value="UniProtKB-KW"/>
</dbReference>
<keyword evidence="3" id="KW-0175">Coiled coil</keyword>
<dbReference type="EMBL" id="SOAW01000002">
    <property type="protein sequence ID" value="TDT31094.1"/>
    <property type="molecule type" value="Genomic_DNA"/>
</dbReference>
<dbReference type="PANTHER" id="PTHR43941">
    <property type="entry name" value="STRUCTURAL MAINTENANCE OF CHROMOSOMES PROTEIN 2"/>
    <property type="match status" value="1"/>
</dbReference>
<organism evidence="7 8">
    <name type="scientific">Naumannella halotolerans</name>
    <dbReference type="NCBI Taxonomy" id="993414"/>
    <lineage>
        <taxon>Bacteria</taxon>
        <taxon>Bacillati</taxon>
        <taxon>Actinomycetota</taxon>
        <taxon>Actinomycetes</taxon>
        <taxon>Propionibacteriales</taxon>
        <taxon>Propionibacteriaceae</taxon>
        <taxon>Naumannella</taxon>
    </lineage>
</organism>
<dbReference type="Pfam" id="PF13884">
    <property type="entry name" value="Peptidase_S74"/>
    <property type="match status" value="1"/>
</dbReference>
<feature type="coiled-coil region" evidence="3">
    <location>
        <begin position="624"/>
        <end position="709"/>
    </location>
</feature>
<evidence type="ECO:0000313" key="7">
    <source>
        <dbReference type="EMBL" id="TDT31094.1"/>
    </source>
</evidence>
<dbReference type="Gene3D" id="2.60.120.260">
    <property type="entry name" value="Galactose-binding domain-like"/>
    <property type="match status" value="1"/>
</dbReference>
<dbReference type="Gene3D" id="1.10.287.1490">
    <property type="match status" value="1"/>
</dbReference>
<dbReference type="SUPFAM" id="SSF49265">
    <property type="entry name" value="Fibronectin type III"/>
    <property type="match status" value="1"/>
</dbReference>
<evidence type="ECO:0000256" key="2">
    <source>
        <dbReference type="ARBA" id="ARBA00023326"/>
    </source>
</evidence>
<feature type="domain" description="Fibronectin type-III" evidence="5">
    <location>
        <begin position="403"/>
        <end position="508"/>
    </location>
</feature>
<feature type="domain" description="Peptidase S74" evidence="6">
    <location>
        <begin position="1776"/>
        <end position="1872"/>
    </location>
</feature>
<proteinExistence type="predicted"/>
<name>A0A4R7J200_9ACTN</name>
<dbReference type="GO" id="GO:0016798">
    <property type="term" value="F:hydrolase activity, acting on glycosyl bonds"/>
    <property type="evidence" value="ECO:0007669"/>
    <property type="project" value="UniProtKB-KW"/>
</dbReference>
<dbReference type="CDD" id="cd00063">
    <property type="entry name" value="FN3"/>
    <property type="match status" value="1"/>
</dbReference>
<keyword evidence="1" id="KW-0378">Hydrolase</keyword>
<feature type="region of interest" description="Disordered" evidence="4">
    <location>
        <begin position="380"/>
        <end position="414"/>
    </location>
</feature>
<evidence type="ECO:0000256" key="4">
    <source>
        <dbReference type="SAM" id="MobiDB-lite"/>
    </source>
</evidence>
<dbReference type="PANTHER" id="PTHR43941:SF1">
    <property type="entry name" value="STRUCTURAL MAINTENANCE OF CHROMOSOMES PROTEIN 2"/>
    <property type="match status" value="1"/>
</dbReference>
<keyword evidence="1" id="KW-0326">Glycosidase</keyword>
<evidence type="ECO:0000256" key="3">
    <source>
        <dbReference type="SAM" id="Coils"/>
    </source>
</evidence>
<protein>
    <submittedName>
        <fullName evidence="7">Endosialidase-like protein</fullName>
    </submittedName>
</protein>
<comment type="caution">
    <text evidence="7">The sequence shown here is derived from an EMBL/GenBank/DDBJ whole genome shotgun (WGS) entry which is preliminary data.</text>
</comment>
<dbReference type="Gene3D" id="2.60.40.10">
    <property type="entry name" value="Immunoglobulins"/>
    <property type="match status" value="1"/>
</dbReference>
<dbReference type="PROSITE" id="PS51688">
    <property type="entry name" value="ICA"/>
    <property type="match status" value="1"/>
</dbReference>
<dbReference type="Proteomes" id="UP000295371">
    <property type="component" value="Unassembled WGS sequence"/>
</dbReference>
<dbReference type="InterPro" id="IPR003961">
    <property type="entry name" value="FN3_dom"/>
</dbReference>
<sequence length="1875" mass="198460">MRLRLVLYRGNTEVTVLDDAIIERFADPLNDPSTVAFSLPRWRDGEPNSYPRLSSPDVITDGYDVAVQVATPGKGWREVRNGRLRVLVEGTPGRAEGDMWTFSGINAVWWDMGGCVLADRNLNENNEREFRNATPGTYLQTFLTEAQDEGCGTLITETFSTSGDTEGVVWPQTITFAVPLTMTMQEMIKTLSDQGLVDWWTEGNELVTATPGRGRRLDDTVHLKLGREITDTPGASDATGVVNHVRVIGENGLRAWHSQGDGGPRGKRAVVMNQSGVTDAGAALVLATHFLAKSQVRRQQYTRELRFDFTDDPAMGAAAFFPYEDYLTGDWVTAPGRDGVDEAMRVYQILLSSSPDGMSGNLQLNDRILDADVRRDRKLAALSRGTSGGTGTSPSPTTPKANAPGKVQGITTDSDPYMISGGEWRIATRIMWLEPSKATSSITYDMEYMQVNRWWYYPVSGIVGTDYSVSNLLPETEYQVRVRGVNPASDGGLAGEWSDWAYFMTVRDEVPPEKPTVPQLSSDLGTVKVMWDEKLVDPNGGVTAPPPDFLYVSVEADVAGAGWEEVDQITVGSPFTVIAPLDPGTVLQVRLVAVDTSGNRSEYSVLASITVRGVLDDPDTKAILDQAQADIDEAQTALDALNQQLADLDIAELAALSERLDQLNADIAQLEAALAELDAEKIAELTSDLEQLQTDLADLDTQLQGLNADNLPGLAAKFTQRDNAIAAANTQINTLNNTTIPNLNTALNNLDAELAQAQTDLNGAIDAAEQAAKDYADVVSVNNAGNKVTRSANPAPSDYSGKPGDFWMQVDSSGGIIAQWGWSGSVWYGTPITDSVIANLDAGKITSGIIEANRIGANTITTEKLVIGFGGNLVADPAFQYDDITANRVFPAGSPTTIFEETTGKRRLQLSQNDQRIYAGGVRMFAGHIPVKPGQAYRFEWASNHGGEAGSQLVIDDRGLYGTGPTRFFTLASRSGGGAQAQSVEWVVPEGVYSIGPRWCQVGEGWVQFWDMAMYEIGTTTTIMDGAITTDKIVANAIVGSKIAADTLTAREIAANAITASELAANSVTANAVAANAITAGKINADAVTARELAANSVTASQIAANAVTANAIAANAITTAKISAGAVVANSIATDAVTAIKIAANAVTTAKIMAGAVTANEIAASTITGEKIAARSIAAEKLIIGDATNLLSDGFFSNSGAGWTSAGATPPGTVMYQVAPQPSGANGVVLSLTDLATNGGYLFNQAFPFAGATRTQMEPGRQFRFTVTMRRLSGAAVSGGEIRFGIGGHGPGLGNAWITAVGVQVASVGTAWTTYTGTATFPDSRNEMSAYINVPANSANKGTLQIASVIMTPMSGATLIEDGAILTDKLGANAVTAVKIAAGAVTASKLTVGFSENLVDDAGNYDTDIVAARNSVGGWVVNGRTWEATNNHSMINNVGNLPLTINPVSVSAGAEYVLRVTIARASGDGEVVPQLLFVDSNGDQVSAVAAAVTNAGSDRVLTLTIPRSSSGTGRFYVSTNSAGAYVGRFSKATLRARVDATVIEDGAITTDKLTANAVTADKVSAGAITGAKISGDAIDGMVITGATLRTRTATAGSVRMNSNGIQAWNASGAQVVNIGTNGTAYIGTSGNRMQFADGNLTVEGTIRTSPSVPRVELNNALWADGLTGIRFYTRSESGNRGHGEVWSDTDGQVLMVSGRSANGNMRRGTVRVRYDEAALYSIGTNNYVAAEVKTRANGDIAMACNELFFSGIPARGGGSGALRLQGDWSITYDTSMRQFKENIVDLPIEAEGVLKLRPRLFDWKEGGQSDVGVIVEEVEELIEEHPELAPLITHGPEGSDVRGFAYDHLAVLLVPIIRRMAERITRLETLLEES</sequence>
<feature type="domain" description="Fibronectin type-III" evidence="5">
    <location>
        <begin position="511"/>
        <end position="614"/>
    </location>
</feature>
<keyword evidence="2" id="KW-0624">Polysaccharide degradation</keyword>
<reference evidence="7 8" key="1">
    <citation type="submission" date="2019-03" db="EMBL/GenBank/DDBJ databases">
        <title>Genomic Encyclopedia of Archaeal and Bacterial Type Strains, Phase II (KMG-II): from individual species to whole genera.</title>
        <authorList>
            <person name="Goeker M."/>
        </authorList>
    </citation>
    <scope>NUCLEOTIDE SEQUENCE [LARGE SCALE GENOMIC DNA]</scope>
    <source>
        <strain evidence="7 8">DSM 24323</strain>
    </source>
</reference>
<dbReference type="SMART" id="SM00060">
    <property type="entry name" value="FN3"/>
    <property type="match status" value="2"/>
</dbReference>
<dbReference type="InterPro" id="IPR036116">
    <property type="entry name" value="FN3_sf"/>
</dbReference>
<dbReference type="PROSITE" id="PS50853">
    <property type="entry name" value="FN3"/>
    <property type="match status" value="2"/>
</dbReference>
<evidence type="ECO:0000259" key="5">
    <source>
        <dbReference type="PROSITE" id="PS50853"/>
    </source>
</evidence>
<evidence type="ECO:0000313" key="8">
    <source>
        <dbReference type="Proteomes" id="UP000295371"/>
    </source>
</evidence>
<dbReference type="InterPro" id="IPR030392">
    <property type="entry name" value="S74_ICA"/>
</dbReference>
<evidence type="ECO:0000259" key="6">
    <source>
        <dbReference type="PROSITE" id="PS51688"/>
    </source>
</evidence>